<feature type="transmembrane region" description="Helical" evidence="2">
    <location>
        <begin position="317"/>
        <end position="337"/>
    </location>
</feature>
<dbReference type="PANTHER" id="PTHR11328">
    <property type="entry name" value="MAJOR FACILITATOR SUPERFAMILY DOMAIN-CONTAINING PROTEIN"/>
    <property type="match status" value="1"/>
</dbReference>
<feature type="transmembrane region" description="Helical" evidence="2">
    <location>
        <begin position="358"/>
        <end position="380"/>
    </location>
</feature>
<keyword evidence="4" id="KW-1185">Reference proteome</keyword>
<proteinExistence type="inferred from homology"/>
<accession>A0A941D1N2</accession>
<dbReference type="PANTHER" id="PTHR11328:SF24">
    <property type="entry name" value="MAJOR FACILITATOR SUPERFAMILY (MFS) PROFILE DOMAIN-CONTAINING PROTEIN"/>
    <property type="match status" value="1"/>
</dbReference>
<feature type="transmembrane region" description="Helical" evidence="2">
    <location>
        <begin position="179"/>
        <end position="199"/>
    </location>
</feature>
<evidence type="ECO:0000313" key="4">
    <source>
        <dbReference type="Proteomes" id="UP000622580"/>
    </source>
</evidence>
<dbReference type="GO" id="GO:0005886">
    <property type="term" value="C:plasma membrane"/>
    <property type="evidence" value="ECO:0007669"/>
    <property type="project" value="TreeGrafter"/>
</dbReference>
<feature type="transmembrane region" description="Helical" evidence="2">
    <location>
        <begin position="146"/>
        <end position="167"/>
    </location>
</feature>
<feature type="transmembrane region" description="Helical" evidence="2">
    <location>
        <begin position="80"/>
        <end position="99"/>
    </location>
</feature>
<keyword evidence="2" id="KW-1133">Transmembrane helix</keyword>
<dbReference type="GO" id="GO:0008643">
    <property type="term" value="P:carbohydrate transport"/>
    <property type="evidence" value="ECO:0007669"/>
    <property type="project" value="InterPro"/>
</dbReference>
<keyword evidence="2" id="KW-0812">Transmembrane</keyword>
<dbReference type="Proteomes" id="UP000622580">
    <property type="component" value="Unassembled WGS sequence"/>
</dbReference>
<dbReference type="SUPFAM" id="SSF103473">
    <property type="entry name" value="MFS general substrate transporter"/>
    <property type="match status" value="1"/>
</dbReference>
<feature type="transmembrane region" description="Helical" evidence="2">
    <location>
        <begin position="36"/>
        <end position="59"/>
    </location>
</feature>
<protein>
    <submittedName>
        <fullName evidence="3">MFS transporter</fullName>
    </submittedName>
</protein>
<reference evidence="3" key="1">
    <citation type="submission" date="2021-04" db="EMBL/GenBank/DDBJ databases">
        <title>Draft genome assembly of strain Phenylobacterium sp. 20VBR1 using MiniION and Illumina platforms.</title>
        <authorList>
            <person name="Thomas F.A."/>
            <person name="Krishnan K.P."/>
            <person name="Sinha R.K."/>
        </authorList>
    </citation>
    <scope>NUCLEOTIDE SEQUENCE</scope>
    <source>
        <strain evidence="3">20VBR1</strain>
    </source>
</reference>
<dbReference type="GO" id="GO:0015293">
    <property type="term" value="F:symporter activity"/>
    <property type="evidence" value="ECO:0007669"/>
    <property type="project" value="InterPro"/>
</dbReference>
<feature type="transmembrane region" description="Helical" evidence="2">
    <location>
        <begin position="400"/>
        <end position="422"/>
    </location>
</feature>
<sequence>MAPAERRSNWILAALAAPCLPLAGLGLPLVVYLPEFYASDLGLSLSVVGAAFGAVRLIDMAFDPFIGGVMDKTRSRFGRFKLWFAISAPILMLAAYMLFMAKPGVSGLYLWFWLLVVYGGFSIASLSQLAWGAVLSPHYDQRSRIYGWWQAGNVVGIILVLTLPALLPLVGIKGHGVGVAAMGWFVVLLMPLAVSLALWKVPEPTITTPPRRAGINEYVALLKRPSVVRLLAADFVIGTGPAITGALFFFYFERVKDFDKGVASLLLLIYFVGGLVGAPVWTWLAYRIGKHRALAFSSVVYAAMTMAILLVPPGNFAIAALLMFLIGVPYAAGAFLLRAMMADVGDEERLESGGDRMALLYALLSGTVKIGSAAAVFFTFPALELMGFDPKATGVATGLGGLSVIFTVVPAGLALIGAWIIITFPLTAELHAAIRDALHARDQAEEAHG</sequence>
<organism evidence="3 4">
    <name type="scientific">Phenylobacterium glaciei</name>
    <dbReference type="NCBI Taxonomy" id="2803784"/>
    <lineage>
        <taxon>Bacteria</taxon>
        <taxon>Pseudomonadati</taxon>
        <taxon>Pseudomonadota</taxon>
        <taxon>Alphaproteobacteria</taxon>
        <taxon>Caulobacterales</taxon>
        <taxon>Caulobacteraceae</taxon>
        <taxon>Phenylobacterium</taxon>
    </lineage>
</organism>
<gene>
    <name evidence="3" type="ORF">JKL49_11130</name>
</gene>
<evidence type="ECO:0000256" key="1">
    <source>
        <dbReference type="ARBA" id="ARBA00009617"/>
    </source>
</evidence>
<keyword evidence="2" id="KW-0472">Membrane</keyword>
<dbReference type="AlphaFoldDB" id="A0A941D1N2"/>
<comment type="similarity">
    <text evidence="1">Belongs to the sodium:galactoside symporter (TC 2.A.2) family.</text>
</comment>
<evidence type="ECO:0000313" key="3">
    <source>
        <dbReference type="EMBL" id="MBR7619942.1"/>
    </source>
</evidence>
<feature type="transmembrane region" description="Helical" evidence="2">
    <location>
        <begin position="293"/>
        <end position="311"/>
    </location>
</feature>
<feature type="transmembrane region" description="Helical" evidence="2">
    <location>
        <begin position="230"/>
        <end position="252"/>
    </location>
</feature>
<dbReference type="InterPro" id="IPR036259">
    <property type="entry name" value="MFS_trans_sf"/>
</dbReference>
<dbReference type="RefSeq" id="WP_215340545.1">
    <property type="nucleotide sequence ID" value="NZ_JAGSGD010000001.1"/>
</dbReference>
<dbReference type="Gene3D" id="1.20.1250.20">
    <property type="entry name" value="MFS general substrate transporter like domains"/>
    <property type="match status" value="2"/>
</dbReference>
<evidence type="ECO:0000256" key="2">
    <source>
        <dbReference type="SAM" id="Phobius"/>
    </source>
</evidence>
<name>A0A941D1N2_9CAUL</name>
<comment type="caution">
    <text evidence="3">The sequence shown here is derived from an EMBL/GenBank/DDBJ whole genome shotgun (WGS) entry which is preliminary data.</text>
</comment>
<feature type="transmembrane region" description="Helical" evidence="2">
    <location>
        <begin position="264"/>
        <end position="286"/>
    </location>
</feature>
<dbReference type="Pfam" id="PF13347">
    <property type="entry name" value="MFS_2"/>
    <property type="match status" value="1"/>
</dbReference>
<dbReference type="EMBL" id="JAGSGD010000001">
    <property type="protein sequence ID" value="MBR7619942.1"/>
    <property type="molecule type" value="Genomic_DNA"/>
</dbReference>
<feature type="transmembrane region" description="Helical" evidence="2">
    <location>
        <begin position="111"/>
        <end position="134"/>
    </location>
</feature>
<dbReference type="InterPro" id="IPR039672">
    <property type="entry name" value="MFS_2"/>
</dbReference>